<dbReference type="HOGENOM" id="CLU_051096_3_1_4"/>
<dbReference type="eggNOG" id="COG0340">
    <property type="taxonomic scope" value="Bacteria"/>
</dbReference>
<accession>M1LVH4</accession>
<evidence type="ECO:0000256" key="2">
    <source>
        <dbReference type="ARBA" id="ARBA00023267"/>
    </source>
</evidence>
<dbReference type="PANTHER" id="PTHR12835:SF5">
    <property type="entry name" value="BIOTIN--PROTEIN LIGASE"/>
    <property type="match status" value="1"/>
</dbReference>
<dbReference type="STRING" id="1208919.CDSE_0132"/>
<dbReference type="InterPro" id="IPR003142">
    <property type="entry name" value="BPL_C"/>
</dbReference>
<keyword evidence="7" id="KW-1185">Reference proteome</keyword>
<dbReference type="NCBIfam" id="TIGR00121">
    <property type="entry name" value="birA_ligase"/>
    <property type="match status" value="1"/>
</dbReference>
<dbReference type="PANTHER" id="PTHR12835">
    <property type="entry name" value="BIOTIN PROTEIN LIGASE"/>
    <property type="match status" value="1"/>
</dbReference>
<evidence type="ECO:0000256" key="1">
    <source>
        <dbReference type="ARBA" id="ARBA00022598"/>
    </source>
</evidence>
<sequence>MPSISFEKNKLLLKKIEKELYMFNKILWTNDTSSTNLDLLNMIKNKNVELPCLIGTNHQYAGKGRQGKSWLSNNDLMFSCGFKIRIPSFNLSSIAIVAGISACESLKKIAGNKGLELNLKWPNDIQWKEKKLSGILVETIKDKKENNIHNIVLGIGVNLNDALYKSQILHRSVADWSEITNNIKPEQIVKIITTICISWYKDMYLLQNYGLKIFYDRFNRIDFLFGKRINVEENGIKTQNGIAEGINELGHLTIKTMSGKESVYFGNVSINCKNDHFN</sequence>
<dbReference type="SUPFAM" id="SSF55681">
    <property type="entry name" value="Class II aaRS and biotin synthetases"/>
    <property type="match status" value="1"/>
</dbReference>
<dbReference type="Gene3D" id="2.30.30.100">
    <property type="match status" value="1"/>
</dbReference>
<dbReference type="EC" id="6.3.4.15" evidence="3"/>
<organism evidence="6 7">
    <name type="scientific">Candidatus Kinetoplastidibacterium desouzai TCC079E</name>
    <dbReference type="NCBI Taxonomy" id="1208919"/>
    <lineage>
        <taxon>Bacteria</taxon>
        <taxon>Pseudomonadati</taxon>
        <taxon>Pseudomonadota</taxon>
        <taxon>Betaproteobacteria</taxon>
        <taxon>Candidatus Kinetoplastidibacterium</taxon>
    </lineage>
</organism>
<evidence type="ECO:0000256" key="4">
    <source>
        <dbReference type="ARBA" id="ARBA00047846"/>
    </source>
</evidence>
<dbReference type="RefSeq" id="WP_015396650.1">
    <property type="nucleotide sequence ID" value="NC_020294.1"/>
</dbReference>
<dbReference type="AlphaFoldDB" id="M1LVH4"/>
<dbReference type="PROSITE" id="PS51733">
    <property type="entry name" value="BPL_LPL_CATALYTIC"/>
    <property type="match status" value="1"/>
</dbReference>
<keyword evidence="2" id="KW-0092">Biotin</keyword>
<protein>
    <recommendedName>
        <fullName evidence="3">biotin--[biotin carboxyl-carrier protein] ligase</fullName>
        <ecNumber evidence="3">6.3.4.15</ecNumber>
    </recommendedName>
</protein>
<dbReference type="CDD" id="cd16442">
    <property type="entry name" value="BPL"/>
    <property type="match status" value="1"/>
</dbReference>
<dbReference type="Proteomes" id="UP000011547">
    <property type="component" value="Chromosome"/>
</dbReference>
<evidence type="ECO:0000259" key="5">
    <source>
        <dbReference type="PROSITE" id="PS51733"/>
    </source>
</evidence>
<dbReference type="EMBL" id="CP003803">
    <property type="protein sequence ID" value="AGF47239.1"/>
    <property type="molecule type" value="Genomic_DNA"/>
</dbReference>
<dbReference type="Gene3D" id="3.30.930.10">
    <property type="entry name" value="Bira Bifunctional Protein, Domain 2"/>
    <property type="match status" value="1"/>
</dbReference>
<gene>
    <name evidence="6" type="ORF">CDSE_0132</name>
</gene>
<reference evidence="6 7" key="1">
    <citation type="journal article" date="2013" name="Genome Biol. Evol.">
        <title>Genome evolution and phylogenomic analysis of candidatus kinetoplastibacterium, the betaproteobacterial endosymbionts of strigomonas and angomonas.</title>
        <authorList>
            <person name="Alves J.M."/>
            <person name="Serrano M.G."/>
            <person name="Maia da Silva F."/>
            <person name="Voegtly L.J."/>
            <person name="Matveyev A.V."/>
            <person name="Teixeira M.M."/>
            <person name="Camargo E.P."/>
            <person name="Buck G.A."/>
        </authorList>
    </citation>
    <scope>NUCLEOTIDE SEQUENCE [LARGE SCALE GENOMIC DNA]</scope>
    <source>
        <strain evidence="6 7">TCC079E</strain>
    </source>
</reference>
<dbReference type="InterPro" id="IPR004143">
    <property type="entry name" value="BPL_LPL_catalytic"/>
</dbReference>
<dbReference type="OrthoDB" id="9807064at2"/>
<dbReference type="Pfam" id="PF03099">
    <property type="entry name" value="BPL_LplA_LipB"/>
    <property type="match status" value="1"/>
</dbReference>
<dbReference type="PATRIC" id="fig|1208919.3.peg.684"/>
<dbReference type="GO" id="GO:0004077">
    <property type="term" value="F:biotin--[biotin carboxyl-carrier protein] ligase activity"/>
    <property type="evidence" value="ECO:0007669"/>
    <property type="project" value="UniProtKB-EC"/>
</dbReference>
<dbReference type="InterPro" id="IPR004408">
    <property type="entry name" value="Biotin_CoA_COase_ligase"/>
</dbReference>
<feature type="domain" description="BPL/LPL catalytic" evidence="5">
    <location>
        <begin position="19"/>
        <end position="204"/>
    </location>
</feature>
<evidence type="ECO:0000313" key="6">
    <source>
        <dbReference type="EMBL" id="AGF47239.1"/>
    </source>
</evidence>
<dbReference type="Pfam" id="PF02237">
    <property type="entry name" value="BPL_C"/>
    <property type="match status" value="1"/>
</dbReference>
<name>M1LVH4_9PROT</name>
<evidence type="ECO:0000256" key="3">
    <source>
        <dbReference type="ARBA" id="ARBA00024227"/>
    </source>
</evidence>
<dbReference type="KEGG" id="kde:CDSE_0132"/>
<keyword evidence="1" id="KW-0436">Ligase</keyword>
<proteinExistence type="predicted"/>
<dbReference type="InterPro" id="IPR045864">
    <property type="entry name" value="aa-tRNA-synth_II/BPL/LPL"/>
</dbReference>
<comment type="catalytic activity">
    <reaction evidence="4">
        <text>biotin + L-lysyl-[protein] + ATP = N(6)-biotinyl-L-lysyl-[protein] + AMP + diphosphate + H(+)</text>
        <dbReference type="Rhea" id="RHEA:11756"/>
        <dbReference type="Rhea" id="RHEA-COMP:9752"/>
        <dbReference type="Rhea" id="RHEA-COMP:10505"/>
        <dbReference type="ChEBI" id="CHEBI:15378"/>
        <dbReference type="ChEBI" id="CHEBI:29969"/>
        <dbReference type="ChEBI" id="CHEBI:30616"/>
        <dbReference type="ChEBI" id="CHEBI:33019"/>
        <dbReference type="ChEBI" id="CHEBI:57586"/>
        <dbReference type="ChEBI" id="CHEBI:83144"/>
        <dbReference type="ChEBI" id="CHEBI:456215"/>
        <dbReference type="EC" id="6.3.4.15"/>
    </reaction>
</comment>
<evidence type="ECO:0000313" key="7">
    <source>
        <dbReference type="Proteomes" id="UP000011547"/>
    </source>
</evidence>
<dbReference type="GO" id="GO:0005737">
    <property type="term" value="C:cytoplasm"/>
    <property type="evidence" value="ECO:0007669"/>
    <property type="project" value="TreeGrafter"/>
</dbReference>